<dbReference type="SUPFAM" id="SSF63380">
    <property type="entry name" value="Riboflavin synthase domain-like"/>
    <property type="match status" value="1"/>
</dbReference>
<evidence type="ECO:0000256" key="2">
    <source>
        <dbReference type="ARBA" id="ARBA00001974"/>
    </source>
</evidence>
<dbReference type="PRINTS" id="PR00409">
    <property type="entry name" value="PHDIOXRDTASE"/>
</dbReference>
<dbReference type="InterPro" id="IPR006058">
    <property type="entry name" value="2Fe2S_fd_BS"/>
</dbReference>
<dbReference type="PROSITE" id="PS00197">
    <property type="entry name" value="2FE2S_FER_1"/>
    <property type="match status" value="1"/>
</dbReference>
<evidence type="ECO:0000256" key="5">
    <source>
        <dbReference type="ARBA" id="ARBA00022714"/>
    </source>
</evidence>
<dbReference type="Pfam" id="PF22290">
    <property type="entry name" value="DmmA-like_N"/>
    <property type="match status" value="1"/>
</dbReference>
<dbReference type="Gene3D" id="3.10.20.30">
    <property type="match status" value="1"/>
</dbReference>
<organism evidence="13 14">
    <name type="scientific">Mycolicibacterium tokaiense</name>
    <dbReference type="NCBI Taxonomy" id="39695"/>
    <lineage>
        <taxon>Bacteria</taxon>
        <taxon>Bacillati</taxon>
        <taxon>Actinomycetota</taxon>
        <taxon>Actinomycetes</taxon>
        <taxon>Mycobacteriales</taxon>
        <taxon>Mycobacteriaceae</taxon>
        <taxon>Mycolicibacterium</taxon>
    </lineage>
</organism>
<dbReference type="InterPro" id="IPR036010">
    <property type="entry name" value="2Fe-2S_ferredoxin-like_sf"/>
</dbReference>
<reference evidence="13 14" key="1">
    <citation type="submission" date="2018-06" db="EMBL/GenBank/DDBJ databases">
        <authorList>
            <consortium name="Pathogen Informatics"/>
            <person name="Doyle S."/>
        </authorList>
    </citation>
    <scope>NUCLEOTIDE SEQUENCE [LARGE SCALE GENOMIC DNA]</scope>
    <source>
        <strain evidence="13 14">NCTC10821</strain>
    </source>
</reference>
<dbReference type="SUPFAM" id="SSF52343">
    <property type="entry name" value="Ferredoxin reductase-like, C-terminal NADP-linked domain"/>
    <property type="match status" value="1"/>
</dbReference>
<evidence type="ECO:0000256" key="6">
    <source>
        <dbReference type="ARBA" id="ARBA00022723"/>
    </source>
</evidence>
<evidence type="ECO:0000256" key="9">
    <source>
        <dbReference type="ARBA" id="ARBA00023014"/>
    </source>
</evidence>
<dbReference type="AlphaFoldDB" id="A0A378TNC1"/>
<feature type="domain" description="2Fe-2S ferredoxin-type" evidence="11">
    <location>
        <begin position="233"/>
        <end position="318"/>
    </location>
</feature>
<dbReference type="EC" id="1.-.-.-" evidence="13"/>
<dbReference type="Gene3D" id="2.40.30.10">
    <property type="entry name" value="Translation factors"/>
    <property type="match status" value="1"/>
</dbReference>
<dbReference type="Proteomes" id="UP000254978">
    <property type="component" value="Unassembled WGS sequence"/>
</dbReference>
<dbReference type="PROSITE" id="PS51085">
    <property type="entry name" value="2FE2S_FER_2"/>
    <property type="match status" value="1"/>
</dbReference>
<gene>
    <name evidence="13" type="primary">ophA1_5</name>
    <name evidence="13" type="ORF">NCTC10821_05816</name>
</gene>
<feature type="transmembrane region" description="Helical" evidence="10">
    <location>
        <begin position="110"/>
        <end position="129"/>
    </location>
</feature>
<dbReference type="RefSeq" id="WP_115280991.1">
    <property type="nucleotide sequence ID" value="NZ_AP022600.1"/>
</dbReference>
<dbReference type="GO" id="GO:0051537">
    <property type="term" value="F:2 iron, 2 sulfur cluster binding"/>
    <property type="evidence" value="ECO:0007669"/>
    <property type="project" value="UniProtKB-KW"/>
</dbReference>
<protein>
    <submittedName>
        <fullName evidence="13">Iron-sulfur oxidoreductase</fullName>
        <ecNumber evidence="13">1.-.-.-</ecNumber>
        <ecNumber evidence="13">1.14.12.7</ecNumber>
    </submittedName>
</protein>
<keyword evidence="9" id="KW-0411">Iron-sulfur</keyword>
<accession>A0A378TNC1</accession>
<keyword evidence="10" id="KW-0472">Membrane</keyword>
<name>A0A378TNC1_9MYCO</name>
<dbReference type="GO" id="GO:0018620">
    <property type="term" value="F:phthalate 4,5-dioxygenase activity"/>
    <property type="evidence" value="ECO:0007669"/>
    <property type="project" value="UniProtKB-EC"/>
</dbReference>
<keyword evidence="4" id="KW-0288">FMN</keyword>
<evidence type="ECO:0000256" key="1">
    <source>
        <dbReference type="ARBA" id="ARBA00001917"/>
    </source>
</evidence>
<proteinExistence type="predicted"/>
<dbReference type="SUPFAM" id="SSF54292">
    <property type="entry name" value="2Fe-2S ferredoxin-like"/>
    <property type="match status" value="1"/>
</dbReference>
<evidence type="ECO:0000256" key="4">
    <source>
        <dbReference type="ARBA" id="ARBA00022643"/>
    </source>
</evidence>
<keyword evidence="10" id="KW-1133">Transmembrane helix</keyword>
<dbReference type="InterPro" id="IPR001041">
    <property type="entry name" value="2Fe-2S_ferredoxin-type"/>
</dbReference>
<dbReference type="CDD" id="cd06185">
    <property type="entry name" value="PDR_like"/>
    <property type="match status" value="1"/>
</dbReference>
<dbReference type="GO" id="GO:0046872">
    <property type="term" value="F:metal ion binding"/>
    <property type="evidence" value="ECO:0007669"/>
    <property type="project" value="UniProtKB-KW"/>
</dbReference>
<dbReference type="InterPro" id="IPR050415">
    <property type="entry name" value="MRET"/>
</dbReference>
<dbReference type="Pfam" id="PF00111">
    <property type="entry name" value="Fer2"/>
    <property type="match status" value="1"/>
</dbReference>
<dbReference type="PROSITE" id="PS51384">
    <property type="entry name" value="FAD_FR"/>
    <property type="match status" value="1"/>
</dbReference>
<keyword evidence="3" id="KW-0285">Flavoprotein</keyword>
<keyword evidence="14" id="KW-1185">Reference proteome</keyword>
<dbReference type="InterPro" id="IPR054582">
    <property type="entry name" value="DmmA-like_N"/>
</dbReference>
<evidence type="ECO:0000256" key="10">
    <source>
        <dbReference type="SAM" id="Phobius"/>
    </source>
</evidence>
<comment type="cofactor">
    <cofactor evidence="1">
        <name>FMN</name>
        <dbReference type="ChEBI" id="CHEBI:58210"/>
    </cofactor>
</comment>
<dbReference type="Gene3D" id="3.40.50.80">
    <property type="entry name" value="Nucleotide-binding domain of ferredoxin-NADP reductase (FNR) module"/>
    <property type="match status" value="1"/>
</dbReference>
<keyword evidence="6" id="KW-0479">Metal-binding</keyword>
<dbReference type="InterPro" id="IPR017938">
    <property type="entry name" value="Riboflavin_synthase-like_b-brl"/>
</dbReference>
<evidence type="ECO:0000313" key="13">
    <source>
        <dbReference type="EMBL" id="STZ62251.1"/>
    </source>
</evidence>
<dbReference type="InterPro" id="IPR039261">
    <property type="entry name" value="FNR_nucleotide-bd"/>
</dbReference>
<dbReference type="InterPro" id="IPR012675">
    <property type="entry name" value="Beta-grasp_dom_sf"/>
</dbReference>
<dbReference type="InterPro" id="IPR017927">
    <property type="entry name" value="FAD-bd_FR_type"/>
</dbReference>
<dbReference type="PANTHER" id="PTHR47354:SF1">
    <property type="entry name" value="CARNITINE MONOOXYGENASE REDUCTASE SUBUNIT"/>
    <property type="match status" value="1"/>
</dbReference>
<dbReference type="OrthoDB" id="502624at2"/>
<keyword evidence="10" id="KW-0812">Transmembrane</keyword>
<sequence>MSVTDTVADAIPVRVSARRTVAHNIDEFILVATTGRPLPPWSAGAHIDLATPGGPVRQYSLCPSEVGSYRILVERRGESRGGSASAHADLSVGSSTWISRPRNHFALTRALAYVFVAGGIGITPVLSLVDQACHLGRPWRLIYLGRTRAQMAMADELAVRHPDRVTIHESGPSGRLDLASELSGAARGTAVYVCGPPGMVDTVAQVCAPQQAVDWFAERFTACAQSGAPNAEFEVSLAFSSRTITVPADRTILDVLDEHGVVVPASCREGMCGTCETAVVSGEVDHRDAILSPEERSENESMMICVSRCTSGRLVLEL</sequence>
<evidence type="ECO:0000259" key="12">
    <source>
        <dbReference type="PROSITE" id="PS51384"/>
    </source>
</evidence>
<evidence type="ECO:0000256" key="3">
    <source>
        <dbReference type="ARBA" id="ARBA00022630"/>
    </source>
</evidence>
<keyword evidence="7 13" id="KW-0560">Oxidoreductase</keyword>
<feature type="domain" description="FAD-binding FR-type" evidence="12">
    <location>
        <begin position="8"/>
        <end position="108"/>
    </location>
</feature>
<evidence type="ECO:0000256" key="7">
    <source>
        <dbReference type="ARBA" id="ARBA00023002"/>
    </source>
</evidence>
<dbReference type="PANTHER" id="PTHR47354">
    <property type="entry name" value="NADH OXIDOREDUCTASE HCR"/>
    <property type="match status" value="1"/>
</dbReference>
<dbReference type="EC" id="1.14.12.7" evidence="13"/>
<evidence type="ECO:0000256" key="8">
    <source>
        <dbReference type="ARBA" id="ARBA00023004"/>
    </source>
</evidence>
<evidence type="ECO:0000313" key="14">
    <source>
        <dbReference type="Proteomes" id="UP000254978"/>
    </source>
</evidence>
<keyword evidence="5" id="KW-0001">2Fe-2S</keyword>
<dbReference type="EMBL" id="UGQT01000001">
    <property type="protein sequence ID" value="STZ62251.1"/>
    <property type="molecule type" value="Genomic_DNA"/>
</dbReference>
<dbReference type="CDD" id="cd00207">
    <property type="entry name" value="fer2"/>
    <property type="match status" value="1"/>
</dbReference>
<keyword evidence="8" id="KW-0408">Iron</keyword>
<comment type="cofactor">
    <cofactor evidence="2">
        <name>FAD</name>
        <dbReference type="ChEBI" id="CHEBI:57692"/>
    </cofactor>
</comment>
<evidence type="ECO:0000259" key="11">
    <source>
        <dbReference type="PROSITE" id="PS51085"/>
    </source>
</evidence>